<dbReference type="InterPro" id="IPR051083">
    <property type="entry name" value="GrpII_Intron_Splice-Mob/Def"/>
</dbReference>
<keyword evidence="2" id="KW-0934">Plastid</keyword>
<feature type="domain" description="Reverse transcriptase N-terminal" evidence="1">
    <location>
        <begin position="36"/>
        <end position="116"/>
    </location>
</feature>
<dbReference type="InterPro" id="IPR025960">
    <property type="entry name" value="RVT_N"/>
</dbReference>
<dbReference type="GeneID" id="75518360"/>
<dbReference type="PANTHER" id="PTHR34047:SF10">
    <property type="entry name" value="GROUP II INTRON-ASSOCIATED OPEN READING FRAME"/>
    <property type="match status" value="1"/>
</dbReference>
<dbReference type="InterPro" id="IPR043502">
    <property type="entry name" value="DNA/RNA_pol_sf"/>
</dbReference>
<dbReference type="PANTHER" id="PTHR34047">
    <property type="entry name" value="NUCLEAR INTRON MATURASE 1, MITOCHONDRIAL-RELATED"/>
    <property type="match status" value="1"/>
</dbReference>
<accession>A0A977K9L6</accession>
<protein>
    <submittedName>
        <fullName evidence="2">Intron maturase Ycf13/mat1</fullName>
    </submittedName>
</protein>
<reference evidence="2" key="1">
    <citation type="submission" date="2021-09" db="EMBL/GenBank/DDBJ databases">
        <authorList>
            <person name="Maciszewski K."/>
            <person name="Dabbagh N."/>
            <person name="Preisfeld A."/>
            <person name="Karnkowska A."/>
        </authorList>
    </citation>
    <scope>NUCLEOTIDE SEQUENCE</scope>
    <source>
        <strain evidence="2">K-0027</strain>
    </source>
</reference>
<geneLocation type="chloroplast" evidence="2"/>
<sequence length="491" mass="56973">MFQNLSRKVVVDLEYPYNLYLRKNMAQYNEKALDVWKHLSWQTCYCNLDRLQSRVFKSMLLGDIRAVLQVQKLVVRSNSARFLAIREVTQLNTSKKISGIDGKISLSFTERFELNEYLRLNLNNWKPQTLKSIPKLRKDGTTEFLKVATIADRTWQCLIRFALEPVQEAQITPYSCSFRQSHSYFDLQKLLFLNLNSKAYGIQKRIIEVNLGGCFSLSSHSSLMRKVIAPRGIKLGLYRTLNTGLIPKFSEPHSSSSPDLSSLLADITLNGIDLIHPSVRYAETLIFLLKPLDNERIIMAKLNSFLLDLNFDVSLKRVKLTSTLTGFNFLGWFFRVCPNGSFRCTPSVENYKTFRKKVKHIVNNSNYGSKVKATKLSPLVKSWRFYHKFCNLDGSRNSLFYMQRRAFQVFNKETRQDRYSSKKLLDKAFPTLRRFEAGIPLTNIDNSPYSGHLIYNVYIEDPTFCINRNRKLFPLWPRHNSCIHCGIVTRG</sequence>
<proteinExistence type="predicted"/>
<name>A0A977K9L6_9EUGL</name>
<organism evidence="2">
    <name type="scientific">Eutreptiella eupharyngea</name>
    <dbReference type="NCBI Taxonomy" id="215702"/>
    <lineage>
        <taxon>Eukaryota</taxon>
        <taxon>Discoba</taxon>
        <taxon>Euglenozoa</taxon>
        <taxon>Euglenida</taxon>
        <taxon>Spirocuta</taxon>
        <taxon>Euglenophyceae</taxon>
        <taxon>Eutreptiales</taxon>
        <taxon>Eutreptiaceae</taxon>
        <taxon>Eutreptiella</taxon>
    </lineage>
</organism>
<dbReference type="SUPFAM" id="SSF56672">
    <property type="entry name" value="DNA/RNA polymerases"/>
    <property type="match status" value="1"/>
</dbReference>
<reference evidence="2" key="2">
    <citation type="journal article" date="2022" name="Mol. Phylogenet. Evol.">
        <title>Maturyoshka: A maturase inside a maturase, and other peculiarities of the novel chloroplast genomes of marine euglenophytes.</title>
        <authorList>
            <person name="Maciszewski K."/>
            <person name="Dabbagh N."/>
            <person name="Preisfeld A."/>
            <person name="Karnkowska A."/>
        </authorList>
    </citation>
    <scope>NUCLEOTIDE SEQUENCE</scope>
    <source>
        <strain evidence="2">K-0027</strain>
    </source>
</reference>
<dbReference type="AlphaFoldDB" id="A0A977K9L6"/>
<dbReference type="Pfam" id="PF13655">
    <property type="entry name" value="RVT_N"/>
    <property type="match status" value="1"/>
</dbReference>
<keyword evidence="2" id="KW-0150">Chloroplast</keyword>
<evidence type="ECO:0000313" key="2">
    <source>
        <dbReference type="EMBL" id="UXD06316.1"/>
    </source>
</evidence>
<evidence type="ECO:0000259" key="1">
    <source>
        <dbReference type="Pfam" id="PF13655"/>
    </source>
</evidence>
<dbReference type="RefSeq" id="YP_010502720.1">
    <property type="nucleotide sequence ID" value="NC_066976.1"/>
</dbReference>
<dbReference type="EMBL" id="OK136184">
    <property type="protein sequence ID" value="UXD06316.1"/>
    <property type="molecule type" value="Genomic_DNA"/>
</dbReference>